<dbReference type="EMBL" id="PVNS01000010">
    <property type="protein sequence ID" value="PRO65118.1"/>
    <property type="molecule type" value="Genomic_DNA"/>
</dbReference>
<feature type="transmembrane region" description="Helical" evidence="1">
    <location>
        <begin position="130"/>
        <end position="148"/>
    </location>
</feature>
<feature type="transmembrane region" description="Helical" evidence="1">
    <location>
        <begin position="105"/>
        <end position="124"/>
    </location>
</feature>
<evidence type="ECO:0000256" key="1">
    <source>
        <dbReference type="SAM" id="Phobius"/>
    </source>
</evidence>
<evidence type="ECO:0008006" key="4">
    <source>
        <dbReference type="Google" id="ProtNLM"/>
    </source>
</evidence>
<feature type="transmembrane region" description="Helical" evidence="1">
    <location>
        <begin position="53"/>
        <end position="73"/>
    </location>
</feature>
<comment type="caution">
    <text evidence="2">The sequence shown here is derived from an EMBL/GenBank/DDBJ whole genome shotgun (WGS) entry which is preliminary data.</text>
</comment>
<feature type="transmembrane region" description="Helical" evidence="1">
    <location>
        <begin position="155"/>
        <end position="175"/>
    </location>
</feature>
<keyword evidence="1" id="KW-0812">Transmembrane</keyword>
<organism evidence="2 3">
    <name type="scientific">Alkalicoccus urumqiensis</name>
    <name type="common">Bacillus urumqiensis</name>
    <dbReference type="NCBI Taxonomy" id="1548213"/>
    <lineage>
        <taxon>Bacteria</taxon>
        <taxon>Bacillati</taxon>
        <taxon>Bacillota</taxon>
        <taxon>Bacilli</taxon>
        <taxon>Bacillales</taxon>
        <taxon>Bacillaceae</taxon>
        <taxon>Alkalicoccus</taxon>
    </lineage>
</organism>
<dbReference type="Proteomes" id="UP000243650">
    <property type="component" value="Unassembled WGS sequence"/>
</dbReference>
<dbReference type="RefSeq" id="WP_105959674.1">
    <property type="nucleotide sequence ID" value="NZ_PVNS01000010.1"/>
</dbReference>
<evidence type="ECO:0000313" key="2">
    <source>
        <dbReference type="EMBL" id="PRO65118.1"/>
    </source>
</evidence>
<protein>
    <recommendedName>
        <fullName evidence="4">DUF2157 domain-containing protein</fullName>
    </recommendedName>
</protein>
<keyword evidence="1" id="KW-0472">Membrane</keyword>
<name>A0A2P6MFR3_ALKUR</name>
<proteinExistence type="predicted"/>
<dbReference type="AlphaFoldDB" id="A0A2P6MFR3"/>
<sequence>MEERKRIIIEEIRKWQKSRLLPDTYCEFLLSLYLEGEKEEPASAAARTNKIDWLTAALFFLFVTVLLLVQLILDLPPAAGLLLLFTASAVSLAAGVLFRRRGSVFAHPSFLISAGLSFMLLLSISRTLDGGRAFIGMASALLSVGWAFVGWKLKLSYLVIAGASGLLLLTALFIFETF</sequence>
<keyword evidence="1" id="KW-1133">Transmembrane helix</keyword>
<keyword evidence="3" id="KW-1185">Reference proteome</keyword>
<dbReference type="OrthoDB" id="2380880at2"/>
<feature type="transmembrane region" description="Helical" evidence="1">
    <location>
        <begin position="79"/>
        <end position="98"/>
    </location>
</feature>
<accession>A0A2P6MFR3</accession>
<reference evidence="2 3" key="1">
    <citation type="submission" date="2018-03" db="EMBL/GenBank/DDBJ databases">
        <title>Bacillus urumqiensis sp. nov., a moderately haloalkaliphilic bacterium isolated from a salt lake.</title>
        <authorList>
            <person name="Zhao B."/>
            <person name="Liao Z."/>
        </authorList>
    </citation>
    <scope>NUCLEOTIDE SEQUENCE [LARGE SCALE GENOMIC DNA]</scope>
    <source>
        <strain evidence="2 3">BZ-SZ-XJ18</strain>
    </source>
</reference>
<evidence type="ECO:0000313" key="3">
    <source>
        <dbReference type="Proteomes" id="UP000243650"/>
    </source>
</evidence>
<gene>
    <name evidence="2" type="ORF">C6I21_11770</name>
</gene>